<dbReference type="InterPro" id="IPR015943">
    <property type="entry name" value="WD40/YVTN_repeat-like_dom_sf"/>
</dbReference>
<evidence type="ECO:0000313" key="2">
    <source>
        <dbReference type="EMBL" id="GMI17258.1"/>
    </source>
</evidence>
<dbReference type="Gene3D" id="2.130.10.10">
    <property type="entry name" value="YVTN repeat-like/Quinoprotein amine dehydrogenase"/>
    <property type="match status" value="1"/>
</dbReference>
<evidence type="ECO:0000256" key="1">
    <source>
        <dbReference type="SAM" id="MobiDB-lite"/>
    </source>
</evidence>
<evidence type="ECO:0000313" key="3">
    <source>
        <dbReference type="Proteomes" id="UP001165122"/>
    </source>
</evidence>
<dbReference type="AlphaFoldDB" id="A0A9W7FSN5"/>
<comment type="caution">
    <text evidence="2">The sequence shown here is derived from an EMBL/GenBank/DDBJ whole genome shotgun (WGS) entry which is preliminary data.</text>
</comment>
<accession>A0A9W7FSN5</accession>
<feature type="compositionally biased region" description="Low complexity" evidence="1">
    <location>
        <begin position="49"/>
        <end position="60"/>
    </location>
</feature>
<reference evidence="3" key="1">
    <citation type="journal article" date="2023" name="Commun. Biol.">
        <title>Genome analysis of Parmales, the sister group of diatoms, reveals the evolutionary specialization of diatoms from phago-mixotrophs to photoautotrophs.</title>
        <authorList>
            <person name="Ban H."/>
            <person name="Sato S."/>
            <person name="Yoshikawa S."/>
            <person name="Yamada K."/>
            <person name="Nakamura Y."/>
            <person name="Ichinomiya M."/>
            <person name="Sato N."/>
            <person name="Blanc-Mathieu R."/>
            <person name="Endo H."/>
            <person name="Kuwata A."/>
            <person name="Ogata H."/>
        </authorList>
    </citation>
    <scope>NUCLEOTIDE SEQUENCE [LARGE SCALE GENOMIC DNA]</scope>
    <source>
        <strain evidence="3">NIES 3700</strain>
    </source>
</reference>
<feature type="region of interest" description="Disordered" evidence="1">
    <location>
        <begin position="1"/>
        <end position="60"/>
    </location>
</feature>
<protein>
    <submittedName>
        <fullName evidence="2">Uncharacterized protein</fullName>
    </submittedName>
</protein>
<dbReference type="EMBL" id="BRXW01000286">
    <property type="protein sequence ID" value="GMI17258.1"/>
    <property type="molecule type" value="Genomic_DNA"/>
</dbReference>
<feature type="compositionally biased region" description="Low complexity" evidence="1">
    <location>
        <begin position="1"/>
        <end position="13"/>
    </location>
</feature>
<name>A0A9W7FSN5_9STRA</name>
<feature type="compositionally biased region" description="Low complexity" evidence="1">
    <location>
        <begin position="27"/>
        <end position="37"/>
    </location>
</feature>
<dbReference type="Proteomes" id="UP001165122">
    <property type="component" value="Unassembled WGS sequence"/>
</dbReference>
<keyword evidence="3" id="KW-1185">Reference proteome</keyword>
<sequence>MASSSLTMTSTTAVSNVGGKKKEDLSESSSPSKTEASAQEDENSDLNISKPSSSSKLGSKFTTITPNSPFTCLLSTTSTRLLVTTFTPPPSPPRLLPLSSIPLPPPLLSPTTASLVGETSLITLTHHRTLKLFNASTNKVICSLSFAEALTHVTVKHDLCTVIEGPRLWGFSVRNMKKVFMFESIHSNRVCGHDENFLCCDSDVEGSIKVIDLKDGYKVVGERKIHKRKVGCITVSGGEEFKEGRKGLPQVLISTASPSTNVRLTLLPSFQPFLVLYRGQTPTTLQFIDCYDGYVVAGSREGATVHVWDAGEVVSVGVFGVLSNALSPGGKGERSRSSSKIDSTVNARRSFLKIPNVEKDLVAVKIVKAADSEFRVVAVGEGGSVKCWEGRSGNAVVDDKIELTA</sequence>
<organism evidence="2 3">
    <name type="scientific">Triparma laevis f. longispina</name>
    <dbReference type="NCBI Taxonomy" id="1714387"/>
    <lineage>
        <taxon>Eukaryota</taxon>
        <taxon>Sar</taxon>
        <taxon>Stramenopiles</taxon>
        <taxon>Ochrophyta</taxon>
        <taxon>Bolidophyceae</taxon>
        <taxon>Parmales</taxon>
        <taxon>Triparmaceae</taxon>
        <taxon>Triparma</taxon>
    </lineage>
</organism>
<dbReference type="InterPro" id="IPR011047">
    <property type="entry name" value="Quinoprotein_ADH-like_sf"/>
</dbReference>
<dbReference type="SUPFAM" id="SSF50998">
    <property type="entry name" value="Quinoprotein alcohol dehydrogenase-like"/>
    <property type="match status" value="1"/>
</dbReference>
<dbReference type="OrthoDB" id="10480519at2759"/>
<proteinExistence type="predicted"/>
<gene>
    <name evidence="2" type="ORF">TrLO_g13401</name>
</gene>